<keyword evidence="3" id="KW-1003">Cell membrane</keyword>
<keyword evidence="2" id="KW-0813">Transport</keyword>
<evidence type="ECO:0000256" key="10">
    <source>
        <dbReference type="ARBA" id="ARBA00023286"/>
    </source>
</evidence>
<dbReference type="EMBL" id="CAXIEN010000184">
    <property type="protein sequence ID" value="CAL1284858.1"/>
    <property type="molecule type" value="Genomic_DNA"/>
</dbReference>
<evidence type="ECO:0000313" key="15">
    <source>
        <dbReference type="Proteomes" id="UP001497382"/>
    </source>
</evidence>
<keyword evidence="10" id="KW-1071">Ligand-gated ion channel</keyword>
<feature type="non-terminal residue" evidence="14">
    <location>
        <position position="414"/>
    </location>
</feature>
<evidence type="ECO:0000256" key="4">
    <source>
        <dbReference type="ARBA" id="ARBA00022692"/>
    </source>
</evidence>
<name>A0AAV2ALJ8_9ARAC</name>
<evidence type="ECO:0000256" key="3">
    <source>
        <dbReference type="ARBA" id="ARBA00022475"/>
    </source>
</evidence>
<dbReference type="SUPFAM" id="SSF53850">
    <property type="entry name" value="Periplasmic binding protein-like II"/>
    <property type="match status" value="1"/>
</dbReference>
<evidence type="ECO:0000256" key="6">
    <source>
        <dbReference type="ARBA" id="ARBA00023065"/>
    </source>
</evidence>
<keyword evidence="7 12" id="KW-0472">Membrane</keyword>
<evidence type="ECO:0000256" key="11">
    <source>
        <dbReference type="ARBA" id="ARBA00023303"/>
    </source>
</evidence>
<dbReference type="SMART" id="SM00918">
    <property type="entry name" value="Lig_chan-Glu_bd"/>
    <property type="match status" value="1"/>
</dbReference>
<evidence type="ECO:0000256" key="8">
    <source>
        <dbReference type="ARBA" id="ARBA00023170"/>
    </source>
</evidence>
<dbReference type="InterPro" id="IPR019594">
    <property type="entry name" value="Glu/Gly-bd"/>
</dbReference>
<dbReference type="PANTHER" id="PTHR42643:SF24">
    <property type="entry name" value="IONOTROPIC RECEPTOR 60A"/>
    <property type="match status" value="1"/>
</dbReference>
<evidence type="ECO:0000256" key="5">
    <source>
        <dbReference type="ARBA" id="ARBA00022989"/>
    </source>
</evidence>
<comment type="subcellular location">
    <subcellularLocation>
        <location evidence="1">Cell membrane</location>
        <topology evidence="1">Multi-pass membrane protein</topology>
    </subcellularLocation>
</comment>
<keyword evidence="9" id="KW-0325">Glycoprotein</keyword>
<dbReference type="Pfam" id="PF10613">
    <property type="entry name" value="Lig_chan-Glu_bd"/>
    <property type="match status" value="1"/>
</dbReference>
<feature type="transmembrane region" description="Helical" evidence="12">
    <location>
        <begin position="198"/>
        <end position="222"/>
    </location>
</feature>
<comment type="caution">
    <text evidence="14">The sequence shown here is derived from an EMBL/GenBank/DDBJ whole genome shotgun (WGS) entry which is preliminary data.</text>
</comment>
<evidence type="ECO:0000256" key="7">
    <source>
        <dbReference type="ARBA" id="ARBA00023136"/>
    </source>
</evidence>
<keyword evidence="4 12" id="KW-0812">Transmembrane</keyword>
<keyword evidence="6" id="KW-0406">Ion transport</keyword>
<proteinExistence type="predicted"/>
<dbReference type="GO" id="GO:0005886">
    <property type="term" value="C:plasma membrane"/>
    <property type="evidence" value="ECO:0007669"/>
    <property type="project" value="UniProtKB-SubCell"/>
</dbReference>
<keyword evidence="15" id="KW-1185">Reference proteome</keyword>
<keyword evidence="11" id="KW-0407">Ion channel</keyword>
<protein>
    <recommendedName>
        <fullName evidence="13">Ionotropic glutamate receptor L-glutamate and glycine-binding domain-containing protein</fullName>
    </recommendedName>
</protein>
<sequence>MTSVSGGSNLRVAYSNLPPYVIVTNSSGAVVISGFMHQIVRTVAKWMNISLSFIKEPDDNYGTWVNNSWSGMVGMLYRNEVDLILNPIMPKESISEFAFFTNPITMDAYTILSGRESHEPGLFLYFKVLDTTVWLGMIFAAVVLGVTCTFIYQSILTPKEFSRVRMARQYCWHLLSYALRQNPTEKYLLRANRSRLSVLLPLLVTIWILGVGLLMTAFQSLLVSKLTVRKAHAFVDTMADFVETDSTVGTAPVEIQLGDVLEKSSIPLYEAAWEKIKDHLLPGRIVFSSETMEKVQRGEFCVFHGYVVLRNRLSDFYKRRAECQFHLSQEHFFPFSLQMALQKKTTRHIYESFNLGVTRLVDADLPGKSLKAATEVSDLCTSFSETTLRSLGLENIYGVLVMWAAGLLSGLLIL</sequence>
<dbReference type="InterPro" id="IPR052192">
    <property type="entry name" value="Insect_Ionotropic_Sensory_Rcpt"/>
</dbReference>
<dbReference type="AlphaFoldDB" id="A0AAV2ALJ8"/>
<evidence type="ECO:0000256" key="12">
    <source>
        <dbReference type="SAM" id="Phobius"/>
    </source>
</evidence>
<keyword evidence="5 12" id="KW-1133">Transmembrane helix</keyword>
<dbReference type="Gene3D" id="3.40.190.10">
    <property type="entry name" value="Periplasmic binding protein-like II"/>
    <property type="match status" value="1"/>
</dbReference>
<dbReference type="Proteomes" id="UP001497382">
    <property type="component" value="Unassembled WGS sequence"/>
</dbReference>
<feature type="domain" description="Ionotropic glutamate receptor L-glutamate and glycine-binding" evidence="13">
    <location>
        <begin position="19"/>
        <end position="78"/>
    </location>
</feature>
<evidence type="ECO:0000256" key="9">
    <source>
        <dbReference type="ARBA" id="ARBA00023180"/>
    </source>
</evidence>
<dbReference type="GO" id="GO:0015276">
    <property type="term" value="F:ligand-gated monoatomic ion channel activity"/>
    <property type="evidence" value="ECO:0007669"/>
    <property type="project" value="InterPro"/>
</dbReference>
<feature type="transmembrane region" description="Helical" evidence="12">
    <location>
        <begin position="133"/>
        <end position="155"/>
    </location>
</feature>
<reference evidence="14 15" key="1">
    <citation type="submission" date="2024-04" db="EMBL/GenBank/DDBJ databases">
        <authorList>
            <person name="Rising A."/>
            <person name="Reimegard J."/>
            <person name="Sonavane S."/>
            <person name="Akerstrom W."/>
            <person name="Nylinder S."/>
            <person name="Hedman E."/>
            <person name="Kallberg Y."/>
        </authorList>
    </citation>
    <scope>NUCLEOTIDE SEQUENCE [LARGE SCALE GENOMIC DNA]</scope>
</reference>
<gene>
    <name evidence="14" type="ORF">LARSCL_LOCUS13375</name>
</gene>
<evidence type="ECO:0000256" key="1">
    <source>
        <dbReference type="ARBA" id="ARBA00004651"/>
    </source>
</evidence>
<evidence type="ECO:0000256" key="2">
    <source>
        <dbReference type="ARBA" id="ARBA00022448"/>
    </source>
</evidence>
<dbReference type="PANTHER" id="PTHR42643">
    <property type="entry name" value="IONOTROPIC RECEPTOR 20A-RELATED"/>
    <property type="match status" value="1"/>
</dbReference>
<evidence type="ECO:0000259" key="13">
    <source>
        <dbReference type="SMART" id="SM00918"/>
    </source>
</evidence>
<keyword evidence="8" id="KW-0675">Receptor</keyword>
<organism evidence="14 15">
    <name type="scientific">Larinioides sclopetarius</name>
    <dbReference type="NCBI Taxonomy" id="280406"/>
    <lineage>
        <taxon>Eukaryota</taxon>
        <taxon>Metazoa</taxon>
        <taxon>Ecdysozoa</taxon>
        <taxon>Arthropoda</taxon>
        <taxon>Chelicerata</taxon>
        <taxon>Arachnida</taxon>
        <taxon>Araneae</taxon>
        <taxon>Araneomorphae</taxon>
        <taxon>Entelegynae</taxon>
        <taxon>Araneoidea</taxon>
        <taxon>Araneidae</taxon>
        <taxon>Larinioides</taxon>
    </lineage>
</organism>
<accession>A0AAV2ALJ8</accession>
<evidence type="ECO:0000313" key="14">
    <source>
        <dbReference type="EMBL" id="CAL1284858.1"/>
    </source>
</evidence>